<comment type="caution">
    <text evidence="1">The sequence shown here is derived from an EMBL/GenBank/DDBJ whole genome shotgun (WGS) entry which is preliminary data.</text>
</comment>
<dbReference type="GeneID" id="97413780"/>
<accession>A0A0R1H638</accession>
<protein>
    <recommendedName>
        <fullName evidence="3">DNA-damage-inducible protein J</fullName>
    </recommendedName>
</protein>
<dbReference type="PATRIC" id="fig|1267003.4.peg.1228"/>
<dbReference type="NCBIfam" id="TIGR02384">
    <property type="entry name" value="RelB_DinJ"/>
    <property type="match status" value="1"/>
</dbReference>
<name>A0A0R1H638_9LACO</name>
<dbReference type="Gene3D" id="1.10.1220.10">
    <property type="entry name" value="Met repressor-like"/>
    <property type="match status" value="1"/>
</dbReference>
<proteinExistence type="predicted"/>
<dbReference type="STRING" id="357278.IV61_GL000073"/>
<dbReference type="AlphaFoldDB" id="A0A0R1H638"/>
<sequence length="94" mass="10431">MQTAKQNQSKRVQALVDAEVADQAEKILSDLGVTPTNAINMFYRQIIIHGGLPFGVVLSERQRATHELLEATKNQPVQEIKTQADLEKFIANGD</sequence>
<gene>
    <name evidence="1" type="ORF">FD07_GL001159</name>
</gene>
<dbReference type="EMBL" id="AZCZ01000003">
    <property type="protein sequence ID" value="KRK39364.1"/>
    <property type="molecule type" value="Genomic_DNA"/>
</dbReference>
<organism evidence="1 2">
    <name type="scientific">Levilactobacillus parabrevis ATCC 53295</name>
    <dbReference type="NCBI Taxonomy" id="1267003"/>
    <lineage>
        <taxon>Bacteria</taxon>
        <taxon>Bacillati</taxon>
        <taxon>Bacillota</taxon>
        <taxon>Bacilli</taxon>
        <taxon>Lactobacillales</taxon>
        <taxon>Lactobacillaceae</taxon>
        <taxon>Levilactobacillus</taxon>
    </lineage>
</organism>
<dbReference type="GO" id="GO:0006355">
    <property type="term" value="P:regulation of DNA-templated transcription"/>
    <property type="evidence" value="ECO:0007669"/>
    <property type="project" value="InterPro"/>
</dbReference>
<evidence type="ECO:0008006" key="3">
    <source>
        <dbReference type="Google" id="ProtNLM"/>
    </source>
</evidence>
<reference evidence="1 2" key="1">
    <citation type="journal article" date="2015" name="Genome Announc.">
        <title>Expanding the biotechnology potential of lactobacilli through comparative genomics of 213 strains and associated genera.</title>
        <authorList>
            <person name="Sun Z."/>
            <person name="Harris H.M."/>
            <person name="McCann A."/>
            <person name="Guo C."/>
            <person name="Argimon S."/>
            <person name="Zhang W."/>
            <person name="Yang X."/>
            <person name="Jeffery I.B."/>
            <person name="Cooney J.C."/>
            <person name="Kagawa T.F."/>
            <person name="Liu W."/>
            <person name="Song Y."/>
            <person name="Salvetti E."/>
            <person name="Wrobel A."/>
            <person name="Rasinkangas P."/>
            <person name="Parkhill J."/>
            <person name="Rea M.C."/>
            <person name="O'Sullivan O."/>
            <person name="Ritari J."/>
            <person name="Douillard F.P."/>
            <person name="Paul Ross R."/>
            <person name="Yang R."/>
            <person name="Briner A.E."/>
            <person name="Felis G.E."/>
            <person name="de Vos W.M."/>
            <person name="Barrangou R."/>
            <person name="Klaenhammer T.R."/>
            <person name="Caufield P.W."/>
            <person name="Cui Y."/>
            <person name="Zhang H."/>
            <person name="O'Toole P.W."/>
        </authorList>
    </citation>
    <scope>NUCLEOTIDE SEQUENCE [LARGE SCALE GENOMIC DNA]</scope>
    <source>
        <strain evidence="1 2">ATCC 53295</strain>
    </source>
</reference>
<keyword evidence="2" id="KW-1185">Reference proteome</keyword>
<dbReference type="OrthoDB" id="9804867at2"/>
<dbReference type="InterPro" id="IPR007337">
    <property type="entry name" value="RelB/DinJ"/>
</dbReference>
<dbReference type="Pfam" id="PF04221">
    <property type="entry name" value="RelB"/>
    <property type="match status" value="1"/>
</dbReference>
<evidence type="ECO:0000313" key="1">
    <source>
        <dbReference type="EMBL" id="KRK39364.1"/>
    </source>
</evidence>
<dbReference type="eggNOG" id="COG3077">
    <property type="taxonomic scope" value="Bacteria"/>
</dbReference>
<dbReference type="RefSeq" id="WP_020088449.1">
    <property type="nucleotide sequence ID" value="NZ_AZCZ01000003.1"/>
</dbReference>
<dbReference type="InterPro" id="IPR013321">
    <property type="entry name" value="Arc_rbn_hlx_hlx"/>
</dbReference>
<dbReference type="Proteomes" id="UP000051176">
    <property type="component" value="Unassembled WGS sequence"/>
</dbReference>
<evidence type="ECO:0000313" key="2">
    <source>
        <dbReference type="Proteomes" id="UP000051176"/>
    </source>
</evidence>